<keyword evidence="1 5" id="KW-0489">Methyltransferase</keyword>
<gene>
    <name evidence="5" type="ORF">V3I05_07765</name>
</gene>
<keyword evidence="2" id="KW-0808">Transferase</keyword>
<dbReference type="RefSeq" id="WP_343353226.1">
    <property type="nucleotide sequence ID" value="NZ_CP145316.1"/>
</dbReference>
<comment type="similarity">
    <text evidence="3">Belongs to the N(4)/N(6)-methyltransferase family.</text>
</comment>
<dbReference type="SUPFAM" id="SSF53335">
    <property type="entry name" value="S-adenosyl-L-methionine-dependent methyltransferases"/>
    <property type="match status" value="1"/>
</dbReference>
<sequence length="322" mass="37418">MEYINEKEKIAIYNTDCVELAKSLPENSIDFSVYSPPFANLYTYSDNVADMGNCANDEEFFEQYKYLIKEKFRITRNGRLTAIHCKDLPKYKNRDGAGGLVDFAGAIIKAHEECGWTYHSRITIWKDPVIEMQRTKNQGLLYKQVCKDSAYSRQGMADYIIVMRKCVYEENVPVCRESKERFYDYIGSSYFAPKIDKTSLTRDEEEAKRLYSIEVWQRYASPVWFDIAQCNVLNTALAKDSKDEKHICPLQLDVIERCIELWSNEREIVFSPFMGIGSEGYQAILQNRGFVGSELKEGYFNIALQNIKKAVDTKRNLFDMPF</sequence>
<evidence type="ECO:0000313" key="6">
    <source>
        <dbReference type="Proteomes" id="UP001434737"/>
    </source>
</evidence>
<dbReference type="InterPro" id="IPR001091">
    <property type="entry name" value="RM_Methyltransferase"/>
</dbReference>
<accession>A0ABZ3F338</accession>
<evidence type="ECO:0000313" key="5">
    <source>
        <dbReference type="EMBL" id="XAM17576.1"/>
    </source>
</evidence>
<dbReference type="Proteomes" id="UP001434737">
    <property type="component" value="Chromosome"/>
</dbReference>
<evidence type="ECO:0000256" key="1">
    <source>
        <dbReference type="ARBA" id="ARBA00022603"/>
    </source>
</evidence>
<dbReference type="GO" id="GO:0008168">
    <property type="term" value="F:methyltransferase activity"/>
    <property type="evidence" value="ECO:0007669"/>
    <property type="project" value="UniProtKB-KW"/>
</dbReference>
<organism evidence="5 6">
    <name type="scientific">Helicobacter mastomyrinus</name>
    <dbReference type="NCBI Taxonomy" id="287948"/>
    <lineage>
        <taxon>Bacteria</taxon>
        <taxon>Pseudomonadati</taxon>
        <taxon>Campylobacterota</taxon>
        <taxon>Epsilonproteobacteria</taxon>
        <taxon>Campylobacterales</taxon>
        <taxon>Helicobacteraceae</taxon>
        <taxon>Helicobacter</taxon>
    </lineage>
</organism>
<dbReference type="InterPro" id="IPR029063">
    <property type="entry name" value="SAM-dependent_MTases_sf"/>
</dbReference>
<name>A0ABZ3F338_9HELI</name>
<reference evidence="5 6" key="1">
    <citation type="submission" date="2024-02" db="EMBL/GenBank/DDBJ databases">
        <title>Genome and pathogenicity analysis of Helicobacter mastomyrinus isolated from mice.</title>
        <authorList>
            <person name="Zhu L."/>
        </authorList>
    </citation>
    <scope>NUCLEOTIDE SEQUENCE [LARGE SCALE GENOMIC DNA]</scope>
    <source>
        <strain evidence="5 6">Hm-17</strain>
    </source>
</reference>
<proteinExistence type="inferred from homology"/>
<dbReference type="EC" id="2.1.1.-" evidence="3"/>
<dbReference type="InterPro" id="IPR002941">
    <property type="entry name" value="DNA_methylase_N4/N6"/>
</dbReference>
<dbReference type="GO" id="GO:0032259">
    <property type="term" value="P:methylation"/>
    <property type="evidence" value="ECO:0007669"/>
    <property type="project" value="UniProtKB-KW"/>
</dbReference>
<evidence type="ECO:0000256" key="2">
    <source>
        <dbReference type="ARBA" id="ARBA00022679"/>
    </source>
</evidence>
<dbReference type="PRINTS" id="PR00508">
    <property type="entry name" value="S21N4MTFRASE"/>
</dbReference>
<keyword evidence="6" id="KW-1185">Reference proteome</keyword>
<dbReference type="Gene3D" id="3.40.50.150">
    <property type="entry name" value="Vaccinia Virus protein VP39"/>
    <property type="match status" value="1"/>
</dbReference>
<feature type="domain" description="DNA methylase N-4/N-6" evidence="4">
    <location>
        <begin position="29"/>
        <end position="304"/>
    </location>
</feature>
<protein>
    <recommendedName>
        <fullName evidence="3">Methyltransferase</fullName>
        <ecNumber evidence="3">2.1.1.-</ecNumber>
    </recommendedName>
</protein>
<dbReference type="Pfam" id="PF01555">
    <property type="entry name" value="N6_N4_Mtase"/>
    <property type="match status" value="1"/>
</dbReference>
<evidence type="ECO:0000256" key="3">
    <source>
        <dbReference type="RuleBase" id="RU362026"/>
    </source>
</evidence>
<dbReference type="EMBL" id="CP145316">
    <property type="protein sequence ID" value="XAM17576.1"/>
    <property type="molecule type" value="Genomic_DNA"/>
</dbReference>
<evidence type="ECO:0000259" key="4">
    <source>
        <dbReference type="Pfam" id="PF01555"/>
    </source>
</evidence>